<evidence type="ECO:0000313" key="7">
    <source>
        <dbReference type="EMBL" id="AER66855.1"/>
    </source>
</evidence>
<comment type="cofactor">
    <cofactor evidence="3">
        <name>Mg(2+)</name>
        <dbReference type="ChEBI" id="CHEBI:18420"/>
    </cofactor>
</comment>
<evidence type="ECO:0000259" key="6">
    <source>
        <dbReference type="Pfam" id="PF04127"/>
    </source>
</evidence>
<dbReference type="AlphaFoldDB" id="G7V572"/>
<dbReference type="InterPro" id="IPR007085">
    <property type="entry name" value="DNA/pantothenate-metab_flavo_C"/>
</dbReference>
<dbReference type="SUPFAM" id="SSF102645">
    <property type="entry name" value="CoaB-like"/>
    <property type="match status" value="1"/>
</dbReference>
<feature type="binding site" evidence="3">
    <location>
        <position position="345"/>
    </location>
    <ligand>
        <name>CTP</name>
        <dbReference type="ChEBI" id="CHEBI:37563"/>
    </ligand>
</feature>
<dbReference type="OrthoDB" id="9802554at2"/>
<dbReference type="Gene3D" id="3.40.50.1950">
    <property type="entry name" value="Flavin prenyltransferase-like"/>
    <property type="match status" value="1"/>
</dbReference>
<feature type="binding site" evidence="3">
    <location>
        <position position="285"/>
    </location>
    <ligand>
        <name>CTP</name>
        <dbReference type="ChEBI" id="CHEBI:37563"/>
    </ligand>
</feature>
<dbReference type="InterPro" id="IPR035929">
    <property type="entry name" value="CoaB-like_sf"/>
</dbReference>
<feature type="binding site" evidence="3">
    <location>
        <position position="331"/>
    </location>
    <ligand>
        <name>CTP</name>
        <dbReference type="ChEBI" id="CHEBI:37563"/>
    </ligand>
</feature>
<reference evidence="7 8" key="2">
    <citation type="journal article" date="2012" name="Stand. Genomic Sci.">
        <title>Genome sequence of the moderately thermophilic, amino-acid-degrading and sulfur-reducing bacterium Thermovirga lienii type strain (Cas60314(T)).</title>
        <authorList>
            <person name="Goker M."/>
            <person name="Saunders E."/>
            <person name="Lapidus A."/>
            <person name="Nolan M."/>
            <person name="Lucas S."/>
            <person name="Hammon N."/>
            <person name="Deshpande S."/>
            <person name="Cheng J.F."/>
            <person name="Han C."/>
            <person name="Tapia R."/>
            <person name="Goodwin L.A."/>
            <person name="Pitluck S."/>
            <person name="Liolios K."/>
            <person name="Mavromatis K."/>
            <person name="Pagani I."/>
            <person name="Ivanova N."/>
            <person name="Mikhailova N."/>
            <person name="Pati A."/>
            <person name="Chen A."/>
            <person name="Palaniappan K."/>
            <person name="Land M."/>
            <person name="Chang Y.J."/>
            <person name="Jeffries C.D."/>
            <person name="Brambilla E.M."/>
            <person name="Rohde M."/>
            <person name="Spring S."/>
            <person name="Detter J.C."/>
            <person name="Woyke T."/>
            <person name="Bristow J."/>
            <person name="Eisen J.A."/>
            <person name="Markowitz V."/>
            <person name="Hugenholtz P."/>
            <person name="Kyrpides N.C."/>
            <person name="Klenk H.P."/>
        </authorList>
    </citation>
    <scope>NUCLEOTIDE SEQUENCE [LARGE SCALE GENOMIC DNA]</scope>
    <source>
        <strain evidence="8">ATCC BAA-1197 / DSM 17291 / Cas60314</strain>
    </source>
</reference>
<comment type="similarity">
    <text evidence="3 4">In the N-terminal section; belongs to the HFCD (homo-oligomeric flavin containing Cys decarboxylase) superfamily.</text>
</comment>
<keyword evidence="3" id="KW-0511">Multifunctional enzyme</keyword>
<dbReference type="EC" id="4.1.1.36" evidence="3"/>
<protein>
    <recommendedName>
        <fullName evidence="3">Coenzyme A biosynthesis bifunctional protein CoaBC</fullName>
    </recommendedName>
    <alternativeName>
        <fullName evidence="3">DNA/pantothenate metabolism flavoprotein</fullName>
    </alternativeName>
    <alternativeName>
        <fullName evidence="3">Phosphopantothenoylcysteine synthetase/decarboxylase</fullName>
        <shortName evidence="3">PPCS-PPCDC</shortName>
    </alternativeName>
    <domain>
        <recommendedName>
            <fullName evidence="3">Phosphopantothenoylcysteine decarboxylase</fullName>
            <shortName evidence="3">PPC decarboxylase</shortName>
            <shortName evidence="3">PPC-DC</shortName>
            <ecNumber evidence="3">4.1.1.36</ecNumber>
        </recommendedName>
        <alternativeName>
            <fullName evidence="3">CoaC</fullName>
        </alternativeName>
    </domain>
    <domain>
        <recommendedName>
            <fullName evidence="3">Phosphopantothenate--cysteine ligase</fullName>
            <ecNumber evidence="3">6.3.2.5</ecNumber>
        </recommendedName>
        <alternativeName>
            <fullName evidence="3">CoaB</fullName>
        </alternativeName>
        <alternativeName>
            <fullName evidence="3">Phosphopantothenoylcysteine synthetase</fullName>
            <shortName evidence="3">PPC synthetase</shortName>
            <shortName evidence="3">PPC-S</shortName>
        </alternativeName>
    </domain>
</protein>
<dbReference type="STRING" id="580340.Tlie_1122"/>
<dbReference type="UniPathway" id="UPA00241">
    <property type="reaction ID" value="UER00353"/>
</dbReference>
<evidence type="ECO:0000256" key="3">
    <source>
        <dbReference type="HAMAP-Rule" id="MF_02225"/>
    </source>
</evidence>
<organism evidence="7 8">
    <name type="scientific">Thermovirga lienii (strain ATCC BAA-1197 / DSM 17291 / Cas60314)</name>
    <dbReference type="NCBI Taxonomy" id="580340"/>
    <lineage>
        <taxon>Bacteria</taxon>
        <taxon>Thermotogati</taxon>
        <taxon>Synergistota</taxon>
        <taxon>Synergistia</taxon>
        <taxon>Synergistales</taxon>
        <taxon>Thermovirgaceae</taxon>
        <taxon>Thermovirga</taxon>
    </lineage>
</organism>
<gene>
    <name evidence="3" type="primary">coaBC</name>
    <name evidence="7" type="ordered locus">Tlie_1122</name>
</gene>
<comment type="catalytic activity">
    <reaction evidence="3 4">
        <text>(R)-4'-phosphopantothenate + L-cysteine + CTP = N-[(R)-4-phosphopantothenoyl]-L-cysteine + CMP + diphosphate + H(+)</text>
        <dbReference type="Rhea" id="RHEA:19397"/>
        <dbReference type="ChEBI" id="CHEBI:10986"/>
        <dbReference type="ChEBI" id="CHEBI:15378"/>
        <dbReference type="ChEBI" id="CHEBI:33019"/>
        <dbReference type="ChEBI" id="CHEBI:35235"/>
        <dbReference type="ChEBI" id="CHEBI:37563"/>
        <dbReference type="ChEBI" id="CHEBI:59458"/>
        <dbReference type="ChEBI" id="CHEBI:60377"/>
        <dbReference type="EC" id="6.3.2.5"/>
    </reaction>
</comment>
<feature type="domain" description="DNA/pantothenate metabolism flavoprotein C-terminal" evidence="6">
    <location>
        <begin position="193"/>
        <end position="401"/>
    </location>
</feature>
<dbReference type="SUPFAM" id="SSF52507">
    <property type="entry name" value="Homo-oligomeric flavin-containing Cys decarboxylases, HFCD"/>
    <property type="match status" value="1"/>
</dbReference>
<keyword evidence="3" id="KW-0479">Metal-binding</keyword>
<dbReference type="PANTHER" id="PTHR14359">
    <property type="entry name" value="HOMO-OLIGOMERIC FLAVIN CONTAINING CYS DECARBOXYLASE FAMILY"/>
    <property type="match status" value="1"/>
</dbReference>
<feature type="binding site" evidence="3">
    <location>
        <position position="349"/>
    </location>
    <ligand>
        <name>CTP</name>
        <dbReference type="ChEBI" id="CHEBI:37563"/>
    </ligand>
</feature>
<feature type="region of interest" description="Phosphopantothenate--cysteine ligase" evidence="3">
    <location>
        <begin position="197"/>
        <end position="408"/>
    </location>
</feature>
<keyword evidence="1 3" id="KW-0210">Decarboxylase</keyword>
<evidence type="ECO:0000256" key="4">
    <source>
        <dbReference type="RuleBase" id="RU364078"/>
    </source>
</evidence>
<evidence type="ECO:0000313" key="8">
    <source>
        <dbReference type="Proteomes" id="UP000005868"/>
    </source>
</evidence>
<keyword evidence="3 4" id="KW-0436">Ligase</keyword>
<keyword evidence="8" id="KW-1185">Reference proteome</keyword>
<dbReference type="GO" id="GO:0004632">
    <property type="term" value="F:phosphopantothenate--cysteine ligase activity"/>
    <property type="evidence" value="ECO:0007669"/>
    <property type="project" value="UniProtKB-UniRule"/>
</dbReference>
<feature type="region of interest" description="Phosphopantothenoylcysteine decarboxylase" evidence="3">
    <location>
        <begin position="1"/>
        <end position="196"/>
    </location>
</feature>
<comment type="pathway">
    <text evidence="3 4">Cofactor biosynthesis; coenzyme A biosynthesis; CoA from (R)-pantothenate: step 3/5.</text>
</comment>
<comment type="function">
    <text evidence="3">Catalyzes two sequential steps in the biosynthesis of coenzyme A. In the first step cysteine is conjugated to 4'-phosphopantothenate to form 4-phosphopantothenoylcysteine. In the second step the latter compound is decarboxylated to form 4'-phosphopantotheine.</text>
</comment>
<dbReference type="PANTHER" id="PTHR14359:SF6">
    <property type="entry name" value="PHOSPHOPANTOTHENOYLCYSTEINE DECARBOXYLASE"/>
    <property type="match status" value="1"/>
</dbReference>
<comment type="cofactor">
    <cofactor evidence="3">
        <name>FMN</name>
        <dbReference type="ChEBI" id="CHEBI:58210"/>
    </cofactor>
    <text evidence="3">Binds 1 FMN per subunit.</text>
</comment>
<keyword evidence="3 4" id="KW-0285">Flavoprotein</keyword>
<dbReference type="EMBL" id="CP003096">
    <property type="protein sequence ID" value="AER66855.1"/>
    <property type="molecule type" value="Genomic_DNA"/>
</dbReference>
<dbReference type="Pfam" id="PF04127">
    <property type="entry name" value="DFP"/>
    <property type="match status" value="1"/>
</dbReference>
<comment type="pathway">
    <text evidence="3 4">Cofactor biosynthesis; coenzyme A biosynthesis; CoA from (R)-pantothenate: step 2/5.</text>
</comment>
<evidence type="ECO:0000256" key="2">
    <source>
        <dbReference type="ARBA" id="ARBA00023239"/>
    </source>
</evidence>
<comment type="similarity">
    <text evidence="3 4">In the C-terminal section; belongs to the PPC synthetase family.</text>
</comment>
<keyword evidence="3 4" id="KW-0288">FMN</keyword>
<comment type="caution">
    <text evidence="3">Lacks conserved residue(s) required for the propagation of feature annotation.</text>
</comment>
<feature type="binding site" evidence="3">
    <location>
        <position position="295"/>
    </location>
    <ligand>
        <name>CTP</name>
        <dbReference type="ChEBI" id="CHEBI:37563"/>
    </ligand>
</feature>
<dbReference type="HOGENOM" id="CLU_033319_0_1_0"/>
<dbReference type="Proteomes" id="UP000005868">
    <property type="component" value="Chromosome"/>
</dbReference>
<sequence length="408" mass="44380">MEVASWKEKKTLILGITGAIAAYKAADIVREFVKKEWKVHVMMTEGAESFVAPLTFSVLSGNKVFLEKDFLSDERGWEIPHITLSGAADVIAIAPCSASMLHKLAYGDASSLVSATVLASQSPVVVFPSMNSNMWDNKATQKNVEICKDLGYVVVEPEKGRLACGYEGKGRLPSIGVIVDEILKAACPVKNLLGKKVLVTAGPTYEYIDPVRYIGNPSSGKMGFAIAREAWYRGADVTVICGPVAEPYPHGVDVVPVVSAEEMCEATLARAEEADIIVKAAAVGDYRVKEKQLQKIKREGKETLSIELISNRDIAAELGKRKKKGQIIVGFAAETNEPIENARKKLKNKNLDMIVLNDITAPNAGFASDTNSVTLLTPDETLLEISTSKSIVAEKIWDVIYERFLCSK</sequence>
<keyword evidence="2 3" id="KW-0456">Lyase</keyword>
<comment type="catalytic activity">
    <reaction evidence="3 4">
        <text>N-[(R)-4-phosphopantothenoyl]-L-cysteine + H(+) = (R)-4'-phosphopantetheine + CO2</text>
        <dbReference type="Rhea" id="RHEA:16793"/>
        <dbReference type="ChEBI" id="CHEBI:15378"/>
        <dbReference type="ChEBI" id="CHEBI:16526"/>
        <dbReference type="ChEBI" id="CHEBI:59458"/>
        <dbReference type="ChEBI" id="CHEBI:61723"/>
        <dbReference type="EC" id="4.1.1.36"/>
    </reaction>
</comment>
<dbReference type="Pfam" id="PF02441">
    <property type="entry name" value="Flavoprotein"/>
    <property type="match status" value="1"/>
</dbReference>
<dbReference type="GO" id="GO:0071513">
    <property type="term" value="C:phosphopantothenoylcysteine decarboxylase complex"/>
    <property type="evidence" value="ECO:0007669"/>
    <property type="project" value="TreeGrafter"/>
</dbReference>
<feature type="domain" description="Flavoprotein" evidence="5">
    <location>
        <begin position="10"/>
        <end position="184"/>
    </location>
</feature>
<keyword evidence="3" id="KW-0460">Magnesium</keyword>
<dbReference type="Gene3D" id="3.40.50.10300">
    <property type="entry name" value="CoaB-like"/>
    <property type="match status" value="1"/>
</dbReference>
<dbReference type="GO" id="GO:0015941">
    <property type="term" value="P:pantothenate catabolic process"/>
    <property type="evidence" value="ECO:0007669"/>
    <property type="project" value="InterPro"/>
</dbReference>
<accession>G7V572</accession>
<dbReference type="HAMAP" id="MF_02225">
    <property type="entry name" value="CoaBC"/>
    <property type="match status" value="1"/>
</dbReference>
<evidence type="ECO:0000256" key="1">
    <source>
        <dbReference type="ARBA" id="ARBA00022793"/>
    </source>
</evidence>
<dbReference type="KEGG" id="tli:Tlie_1122"/>
<name>G7V572_THELD</name>
<dbReference type="EC" id="6.3.2.5" evidence="3"/>
<reference evidence="8" key="1">
    <citation type="submission" date="2011-10" db="EMBL/GenBank/DDBJ databases">
        <title>The complete genome of chromosome of Thermovirga lienii DSM 17291.</title>
        <authorList>
            <consortium name="US DOE Joint Genome Institute (JGI-PGF)"/>
            <person name="Lucas S."/>
            <person name="Copeland A."/>
            <person name="Lapidus A."/>
            <person name="Glavina del Rio T."/>
            <person name="Dalin E."/>
            <person name="Tice H."/>
            <person name="Bruce D."/>
            <person name="Goodwin L."/>
            <person name="Pitluck S."/>
            <person name="Peters L."/>
            <person name="Mikhailova N."/>
            <person name="Saunders E."/>
            <person name="Kyrpides N."/>
            <person name="Mavromatis K."/>
            <person name="Ivanova N."/>
            <person name="Last F.I."/>
            <person name="Brettin T."/>
            <person name="Detter J.C."/>
            <person name="Han C."/>
            <person name="Larimer F."/>
            <person name="Land M."/>
            <person name="Hauser L."/>
            <person name="Markowitz V."/>
            <person name="Cheng J.-F."/>
            <person name="Hugenholtz P."/>
            <person name="Woyke T."/>
            <person name="Wu D."/>
            <person name="Spring S."/>
            <person name="Schroeder M."/>
            <person name="Brambilla E.-M."/>
            <person name="Klenk H.-P."/>
            <person name="Eisen J.A."/>
        </authorList>
    </citation>
    <scope>NUCLEOTIDE SEQUENCE [LARGE SCALE GENOMIC DNA]</scope>
    <source>
        <strain evidence="8">ATCC BAA-1197 / DSM 17291 / Cas60314</strain>
    </source>
</reference>
<dbReference type="InterPro" id="IPR003382">
    <property type="entry name" value="Flavoprotein"/>
</dbReference>
<evidence type="ECO:0000259" key="5">
    <source>
        <dbReference type="Pfam" id="PF02441"/>
    </source>
</evidence>
<dbReference type="InterPro" id="IPR005252">
    <property type="entry name" value="CoaBC"/>
</dbReference>
<dbReference type="eggNOG" id="COG0452">
    <property type="taxonomic scope" value="Bacteria"/>
</dbReference>
<dbReference type="NCBIfam" id="TIGR00521">
    <property type="entry name" value="coaBC_dfp"/>
    <property type="match status" value="1"/>
</dbReference>
<comment type="function">
    <text evidence="4">Catalyzes two steps in the biosynthesis of coenzyme A. In the first step cysteine is conjugated to 4'-phosphopantothenate to form 4-phosphopantothenoylcysteine, in the latter compound is decarboxylated to form 4'-phosphopantotheine.</text>
</comment>
<dbReference type="GO" id="GO:0010181">
    <property type="term" value="F:FMN binding"/>
    <property type="evidence" value="ECO:0007669"/>
    <property type="project" value="UniProtKB-UniRule"/>
</dbReference>
<dbReference type="GO" id="GO:0004633">
    <property type="term" value="F:phosphopantothenoylcysteine decarboxylase activity"/>
    <property type="evidence" value="ECO:0007669"/>
    <property type="project" value="UniProtKB-UniRule"/>
</dbReference>
<feature type="active site" description="Proton donor" evidence="3">
    <location>
        <position position="164"/>
    </location>
</feature>
<proteinExistence type="inferred from homology"/>
<dbReference type="InterPro" id="IPR036551">
    <property type="entry name" value="Flavin_trans-like"/>
</dbReference>
<dbReference type="GO" id="GO:0015937">
    <property type="term" value="P:coenzyme A biosynthetic process"/>
    <property type="evidence" value="ECO:0007669"/>
    <property type="project" value="UniProtKB-UniRule"/>
</dbReference>
<dbReference type="GO" id="GO:0046872">
    <property type="term" value="F:metal ion binding"/>
    <property type="evidence" value="ECO:0007669"/>
    <property type="project" value="UniProtKB-KW"/>
</dbReference>